<organism evidence="12 13">
    <name type="scientific">Octopus sinensis</name>
    <name type="common">East Asian common octopus</name>
    <dbReference type="NCBI Taxonomy" id="2607531"/>
    <lineage>
        <taxon>Eukaryota</taxon>
        <taxon>Metazoa</taxon>
        <taxon>Spiralia</taxon>
        <taxon>Lophotrochozoa</taxon>
        <taxon>Mollusca</taxon>
        <taxon>Cephalopoda</taxon>
        <taxon>Coleoidea</taxon>
        <taxon>Octopodiformes</taxon>
        <taxon>Octopoda</taxon>
        <taxon>Incirrata</taxon>
        <taxon>Octopodidae</taxon>
        <taxon>Octopus</taxon>
    </lineage>
</organism>
<dbReference type="InterPro" id="IPR036691">
    <property type="entry name" value="Endo/exonu/phosph_ase_sf"/>
</dbReference>
<dbReference type="FunFam" id="3.60.10.10:FF:000004">
    <property type="entry name" value="Type II inositol 1,4,5-trisphosphate 5-phosphatase"/>
    <property type="match status" value="1"/>
</dbReference>
<keyword evidence="6" id="KW-0378">Hydrolase</keyword>
<keyword evidence="12" id="KW-1185">Reference proteome</keyword>
<feature type="region of interest" description="Disordered" evidence="10">
    <location>
        <begin position="216"/>
        <end position="257"/>
    </location>
</feature>
<dbReference type="GO" id="GO:0030670">
    <property type="term" value="C:phagocytic vesicle membrane"/>
    <property type="evidence" value="ECO:0007669"/>
    <property type="project" value="UniProtKB-SubCell"/>
</dbReference>
<evidence type="ECO:0000256" key="2">
    <source>
        <dbReference type="ARBA" id="ARBA00004580"/>
    </source>
</evidence>
<dbReference type="RefSeq" id="XP_029641006.1">
    <property type="nucleotide sequence ID" value="XM_029785146.2"/>
</dbReference>
<dbReference type="SUPFAM" id="SSF56219">
    <property type="entry name" value="DNase I-like"/>
    <property type="match status" value="1"/>
</dbReference>
<evidence type="ECO:0000256" key="10">
    <source>
        <dbReference type="SAM" id="MobiDB-lite"/>
    </source>
</evidence>
<evidence type="ECO:0000256" key="7">
    <source>
        <dbReference type="ARBA" id="ARBA00023098"/>
    </source>
</evidence>
<dbReference type="FunFam" id="1.10.555.10:FF:000012">
    <property type="entry name" value="Putative inositol polyphosphate 5-phosphatase OCRL-1"/>
    <property type="match status" value="1"/>
</dbReference>
<dbReference type="InterPro" id="IPR008936">
    <property type="entry name" value="Rho_GTPase_activation_prot"/>
</dbReference>
<keyword evidence="7" id="KW-0443">Lipid metabolism</keyword>
<dbReference type="PROSITE" id="PS50238">
    <property type="entry name" value="RHOGAP"/>
    <property type="match status" value="1"/>
</dbReference>
<dbReference type="Gene3D" id="2.60.40.10">
    <property type="entry name" value="Immunoglobulins"/>
    <property type="match status" value="1"/>
</dbReference>
<evidence type="ECO:0000256" key="1">
    <source>
        <dbReference type="ARBA" id="ARBA00004146"/>
    </source>
</evidence>
<dbReference type="PANTHER" id="PTHR11200">
    <property type="entry name" value="INOSITOL 5-PHOSPHATASE"/>
    <property type="match status" value="1"/>
</dbReference>
<dbReference type="CDD" id="cd09093">
    <property type="entry name" value="INPP5c_INPP5B"/>
    <property type="match status" value="1"/>
</dbReference>
<dbReference type="GO" id="GO:0007165">
    <property type="term" value="P:signal transduction"/>
    <property type="evidence" value="ECO:0007669"/>
    <property type="project" value="InterPro"/>
</dbReference>
<comment type="subcellular location">
    <subcellularLocation>
        <location evidence="2">Cytoplasmic vesicle</location>
        <location evidence="2">Phagosome membrane</location>
    </subcellularLocation>
    <subcellularLocation>
        <location evidence="1">Early endosome membrane</location>
    </subcellularLocation>
</comment>
<dbReference type="Proteomes" id="UP000515154">
    <property type="component" value="Linkage group LG9"/>
</dbReference>
<dbReference type="InterPro" id="IPR000198">
    <property type="entry name" value="RhoGAP_dom"/>
</dbReference>
<dbReference type="SUPFAM" id="SSF48350">
    <property type="entry name" value="GTPase activation domain, GAP"/>
    <property type="match status" value="1"/>
</dbReference>
<dbReference type="SMART" id="SM00128">
    <property type="entry name" value="IPPc"/>
    <property type="match status" value="1"/>
</dbReference>
<dbReference type="Pfam" id="PF21310">
    <property type="entry name" value="OCRL-like_ASH"/>
    <property type="match status" value="1"/>
</dbReference>
<accession>A0A6P7SSS4</accession>
<name>A0A6P7SSS4_9MOLL</name>
<evidence type="ECO:0000256" key="5">
    <source>
        <dbReference type="ARBA" id="ARBA00022753"/>
    </source>
</evidence>
<dbReference type="Gene3D" id="1.10.555.10">
    <property type="entry name" value="Rho GTPase activation protein"/>
    <property type="match status" value="1"/>
</dbReference>
<dbReference type="GO" id="GO:0004439">
    <property type="term" value="F:phosphatidylinositol-4,5-bisphosphate 5-phosphatase activity"/>
    <property type="evidence" value="ECO:0007669"/>
    <property type="project" value="UniProtKB-EC"/>
</dbReference>
<dbReference type="InterPro" id="IPR037793">
    <property type="entry name" value="OCRL1/INPP5B_INPP5c"/>
</dbReference>
<sequence length="964" mass="109909">MEALPLVKKLLADDEKCLISVRAGLVDNGKKISKYLVVVNRSGDKAVLIFSTTQVPCSEISQLSVMETIPINKEFSYKQESEVLVEISNNQKRLRFDLSASQTVALCKELKQAKETVAHVVGFGLPSSFSWLDKYTNKALEKNLFETDVFDPLKYMNIEDNGKKAQPSLVKSNQEQGNLSLTIQEEFDPLKPAFVLKPVKDDTELCTHASRVDASSRLQVEHKPRNRSPVVYTRKGAGSGPNSRSASPALLHPANSNSKLKNFSDLARSNDSLNETFDTFKNDTMDSYSQKLTPRENMVSHLMMDCEDEYTNIQKVKVFCGTWNVNGQSPTVSIHTWLASDPEPPDIYAVGFQELDLSKEAFIFSESPKEGEWLQMVTSCLHPKAKYKKVKLIRLVGVMLIIFVTKELSPFVKYIDADYVATGIMGLLGNKGGVAVRMTIHNTSLCFINSHLAAHQEEFERRNQDYRDIVSRLRFRQFLPHLTMHDHEVIFWIGDLNYRLSEIDINDVKKYIDSKVYSKLFPYDQLYKQLGKSDVFKGFTEGDISFRPTYKYDTGTDNWDSSEKCRAPAWCDRILWNGSAVCQSCYRSHNELKISDHKPVSSIFDVGLKVVDEEKSKKVYEDIMKRLDRIENEYLPQVKIDIAELNFGEVKFYESKKQKVVVSNTGQGIVEFEFIKKLNGNSYCKPWLKITPYKAFIKQDGMQEVELEVYVDEETVSELNSHEDKIEDILVLHLIGGKDCFITVSGNFIPTSFGSSIEALIQMQQPIREVPVAQLIDLEQPGSLKDVDIAATGGRLYAVPKEIWRLIDHLFKYGRSQEDLFKQDGLNTEIYQIRDCLDTGAPDKIPGSIHSVTSALILFLRCLPEPVIPCHVFHKCLQVSNNYNYSRHVLSSIPEHNRTVFKYICAFLRELLEHSEANNLDPKTLASIFGHLFLRPLKSERNSQEYAEKKALFVFHFLVNEYDE</sequence>
<evidence type="ECO:0000313" key="13">
    <source>
        <dbReference type="RefSeq" id="XP_029641006.1"/>
    </source>
</evidence>
<proteinExistence type="inferred from homology"/>
<dbReference type="FunFam" id="2.60.40.10:FF:000132">
    <property type="entry name" value="Inositol polyphosphate 5-phosphatase OCRL-1 isoform b"/>
    <property type="match status" value="1"/>
</dbReference>
<reference evidence="13" key="1">
    <citation type="submission" date="2025-08" db="UniProtKB">
        <authorList>
            <consortium name="RefSeq"/>
        </authorList>
    </citation>
    <scope>IDENTIFICATION</scope>
</reference>
<dbReference type="Gene3D" id="2.30.29.110">
    <property type="match status" value="1"/>
</dbReference>
<dbReference type="GO" id="GO:0031901">
    <property type="term" value="C:early endosome membrane"/>
    <property type="evidence" value="ECO:0007669"/>
    <property type="project" value="UniProtKB-SubCell"/>
</dbReference>
<dbReference type="AlphaFoldDB" id="A0A6P7SSS4"/>
<dbReference type="GO" id="GO:0046856">
    <property type="term" value="P:phosphatidylinositol dephosphorylation"/>
    <property type="evidence" value="ECO:0007669"/>
    <property type="project" value="InterPro"/>
</dbReference>
<dbReference type="KEGG" id="osn:115215827"/>
<keyword evidence="9" id="KW-0968">Cytoplasmic vesicle</keyword>
<dbReference type="SMART" id="SM00324">
    <property type="entry name" value="RhoGAP"/>
    <property type="match status" value="1"/>
</dbReference>
<keyword evidence="8" id="KW-0472">Membrane</keyword>
<dbReference type="Gene3D" id="3.60.10.10">
    <property type="entry name" value="Endonuclease/exonuclease/phosphatase"/>
    <property type="match status" value="1"/>
</dbReference>
<comment type="similarity">
    <text evidence="3">Belongs to the inositol 1,4,5-trisphosphate 5-phosphatase type II family.</text>
</comment>
<dbReference type="InterPro" id="IPR047078">
    <property type="entry name" value="RhoGAP_OCRL1"/>
</dbReference>
<evidence type="ECO:0000256" key="4">
    <source>
        <dbReference type="ARBA" id="ARBA00013044"/>
    </source>
</evidence>
<evidence type="ECO:0000256" key="6">
    <source>
        <dbReference type="ARBA" id="ARBA00022801"/>
    </source>
</evidence>
<dbReference type="Pfam" id="PF00620">
    <property type="entry name" value="RhoGAP"/>
    <property type="match status" value="1"/>
</dbReference>
<gene>
    <name evidence="13" type="primary">LOC115215827</name>
</gene>
<feature type="domain" description="Rho-GAP" evidence="11">
    <location>
        <begin position="782"/>
        <end position="964"/>
    </location>
</feature>
<evidence type="ECO:0000256" key="8">
    <source>
        <dbReference type="ARBA" id="ARBA00023136"/>
    </source>
</evidence>
<dbReference type="Pfam" id="PF22669">
    <property type="entry name" value="Exo_endo_phos2"/>
    <property type="match status" value="1"/>
</dbReference>
<dbReference type="InterPro" id="IPR046985">
    <property type="entry name" value="IP5"/>
</dbReference>
<dbReference type="PANTHER" id="PTHR11200:SF300">
    <property type="entry name" value="TYPE II INOSITOL 1,4,5-TRISPHOSPHATE 5-PHOSPHATASE"/>
    <property type="match status" value="1"/>
</dbReference>
<keyword evidence="5" id="KW-0967">Endosome</keyword>
<dbReference type="CDD" id="cd04380">
    <property type="entry name" value="RhoGAP_OCRL1"/>
    <property type="match status" value="1"/>
</dbReference>
<evidence type="ECO:0000256" key="9">
    <source>
        <dbReference type="ARBA" id="ARBA00023329"/>
    </source>
</evidence>
<dbReference type="Pfam" id="PF16776">
    <property type="entry name" value="INPP5B_PH"/>
    <property type="match status" value="1"/>
</dbReference>
<evidence type="ECO:0000259" key="11">
    <source>
        <dbReference type="PROSITE" id="PS50238"/>
    </source>
</evidence>
<dbReference type="InterPro" id="IPR031896">
    <property type="entry name" value="INPP5B_PH_dom"/>
</dbReference>
<protein>
    <recommendedName>
        <fullName evidence="4">phosphoinositide 5-phosphatase</fullName>
        <ecNumber evidence="4">3.1.3.36</ecNumber>
    </recommendedName>
</protein>
<dbReference type="InterPro" id="IPR000300">
    <property type="entry name" value="IPPc"/>
</dbReference>
<dbReference type="InterPro" id="IPR013783">
    <property type="entry name" value="Ig-like_fold"/>
</dbReference>
<dbReference type="InterPro" id="IPR048869">
    <property type="entry name" value="OCRL-1_2_ASH"/>
</dbReference>
<dbReference type="EC" id="3.1.3.36" evidence="4"/>
<dbReference type="GO" id="GO:0052745">
    <property type="term" value="F:inositol phosphate phosphatase activity"/>
    <property type="evidence" value="ECO:0007669"/>
    <property type="project" value="InterPro"/>
</dbReference>
<evidence type="ECO:0000256" key="3">
    <source>
        <dbReference type="ARBA" id="ARBA00005910"/>
    </source>
</evidence>
<evidence type="ECO:0000313" key="12">
    <source>
        <dbReference type="Proteomes" id="UP000515154"/>
    </source>
</evidence>